<sequence>MDMESGDVNIIVQSLLDCVGEESNITNAISPSIYMAPSTLRNLSPTSFQPRVVSIGPLHRADENLQLFEGRKAVYVQSLWRRSKLYQEGQTFTQMLTTCVQKVAGSIEKIKACYADKRSYNDIELATMMVMDASFILQFICSGLDDSGSNKLRDSYVPYDLVLLENQIPFFVLNDVFECTISKFEKDQSLTEFIRPLLKYTNLIEGKLKLGSHTNYDHILGCLHRCYKPKSDIRSHFPRSTIHSAVELDRAGVKFKPNEVVGWPLAMEVNIYRCSCIFWFLSKPTFRMPTLRINHFTELVFRNLIAYEQLSMVQPYVTSYARAMDMLIDTHEDIVKLVTSKVIVNHLGSNEEAANMINKICKEVVWEKFFYGKEWKKLDNHFNGYWPRKIVKLSRTYFSSPWNIIALFAGIVLFALAVVQTIFTVKSTGN</sequence>
<dbReference type="AlphaFoldDB" id="A0A251SI42"/>
<accession>A0A251SI42</accession>
<reference evidence="2 4" key="1">
    <citation type="journal article" date="2017" name="Nature">
        <title>The sunflower genome provides insights into oil metabolism, flowering and Asterid evolution.</title>
        <authorList>
            <person name="Badouin H."/>
            <person name="Gouzy J."/>
            <person name="Grassa C.J."/>
            <person name="Murat F."/>
            <person name="Staton S.E."/>
            <person name="Cottret L."/>
            <person name="Lelandais-Briere C."/>
            <person name="Owens G.L."/>
            <person name="Carrere S."/>
            <person name="Mayjonade B."/>
            <person name="Legrand L."/>
            <person name="Gill N."/>
            <person name="Kane N.C."/>
            <person name="Bowers J.E."/>
            <person name="Hubner S."/>
            <person name="Bellec A."/>
            <person name="Berard A."/>
            <person name="Berges H."/>
            <person name="Blanchet N."/>
            <person name="Boniface M.C."/>
            <person name="Brunel D."/>
            <person name="Catrice O."/>
            <person name="Chaidir N."/>
            <person name="Claudel C."/>
            <person name="Donnadieu C."/>
            <person name="Faraut T."/>
            <person name="Fievet G."/>
            <person name="Helmstetter N."/>
            <person name="King M."/>
            <person name="Knapp S.J."/>
            <person name="Lai Z."/>
            <person name="Le Paslier M.C."/>
            <person name="Lippi Y."/>
            <person name="Lorenzon L."/>
            <person name="Mandel J.R."/>
            <person name="Marage G."/>
            <person name="Marchand G."/>
            <person name="Marquand E."/>
            <person name="Bret-Mestries E."/>
            <person name="Morien E."/>
            <person name="Nambeesan S."/>
            <person name="Nguyen T."/>
            <person name="Pegot-Espagnet P."/>
            <person name="Pouilly N."/>
            <person name="Raftis F."/>
            <person name="Sallet E."/>
            <person name="Schiex T."/>
            <person name="Thomas J."/>
            <person name="Vandecasteele C."/>
            <person name="Vares D."/>
            <person name="Vear F."/>
            <person name="Vautrin S."/>
            <person name="Crespi M."/>
            <person name="Mangin B."/>
            <person name="Burke J.M."/>
            <person name="Salse J."/>
            <person name="Munos S."/>
            <person name="Vincourt P."/>
            <person name="Rieseberg L.H."/>
            <person name="Langlade N.B."/>
        </authorList>
    </citation>
    <scope>NUCLEOTIDE SEQUENCE [LARGE SCALE GENOMIC DNA]</scope>
    <source>
        <strain evidence="4">cv. SF193</strain>
        <tissue evidence="2">Leaves</tissue>
    </source>
</reference>
<feature type="transmembrane region" description="Helical" evidence="1">
    <location>
        <begin position="402"/>
        <end position="425"/>
    </location>
</feature>
<keyword evidence="1" id="KW-0472">Membrane</keyword>
<dbReference type="EMBL" id="CM007903">
    <property type="protein sequence ID" value="OTF98497.1"/>
    <property type="molecule type" value="Genomic_DNA"/>
</dbReference>
<organism evidence="3 4">
    <name type="scientific">Helianthus annuus</name>
    <name type="common">Common sunflower</name>
    <dbReference type="NCBI Taxonomy" id="4232"/>
    <lineage>
        <taxon>Eukaryota</taxon>
        <taxon>Viridiplantae</taxon>
        <taxon>Streptophyta</taxon>
        <taxon>Embryophyta</taxon>
        <taxon>Tracheophyta</taxon>
        <taxon>Spermatophyta</taxon>
        <taxon>Magnoliopsida</taxon>
        <taxon>eudicotyledons</taxon>
        <taxon>Gunneridae</taxon>
        <taxon>Pentapetalae</taxon>
        <taxon>asterids</taxon>
        <taxon>campanulids</taxon>
        <taxon>Asterales</taxon>
        <taxon>Asteraceae</taxon>
        <taxon>Asteroideae</taxon>
        <taxon>Heliantheae alliance</taxon>
        <taxon>Heliantheae</taxon>
        <taxon>Helianthus</taxon>
    </lineage>
</organism>
<evidence type="ECO:0000313" key="2">
    <source>
        <dbReference type="EMBL" id="KAF5759425.1"/>
    </source>
</evidence>
<dbReference type="OrthoDB" id="591587at2759"/>
<dbReference type="EMBL" id="MNCJ02000331">
    <property type="protein sequence ID" value="KAF5759425.1"/>
    <property type="molecule type" value="Genomic_DNA"/>
</dbReference>
<dbReference type="InParanoid" id="A0A251SI42"/>
<dbReference type="Proteomes" id="UP000215914">
    <property type="component" value="Chromosome 14"/>
</dbReference>
<reference evidence="2" key="3">
    <citation type="submission" date="2020-06" db="EMBL/GenBank/DDBJ databases">
        <title>Helianthus annuus Genome sequencing and assembly Release 2.</title>
        <authorList>
            <person name="Gouzy J."/>
            <person name="Langlade N."/>
            <person name="Munos S."/>
        </authorList>
    </citation>
    <scope>NUCLEOTIDE SEQUENCE</scope>
    <source>
        <tissue evidence="2">Leaves</tissue>
    </source>
</reference>
<keyword evidence="1" id="KW-1133">Transmembrane helix</keyword>
<evidence type="ECO:0000313" key="3">
    <source>
        <dbReference type="EMBL" id="OTF98497.1"/>
    </source>
</evidence>
<evidence type="ECO:0000313" key="4">
    <source>
        <dbReference type="Proteomes" id="UP000215914"/>
    </source>
</evidence>
<protein>
    <submittedName>
        <fullName evidence="3">Uncharacterized protein</fullName>
    </submittedName>
</protein>
<reference evidence="3" key="2">
    <citation type="submission" date="2017-02" db="EMBL/GenBank/DDBJ databases">
        <title>Sunflower complete genome.</title>
        <authorList>
            <person name="Langlade N."/>
            <person name="Munos S."/>
        </authorList>
    </citation>
    <scope>NUCLEOTIDE SEQUENCE [LARGE SCALE GENOMIC DNA]</scope>
    <source>
        <tissue evidence="3">Leaves</tissue>
    </source>
</reference>
<keyword evidence="1" id="KW-0812">Transmembrane</keyword>
<dbReference type="Gramene" id="mRNA:HanXRQr2_Chr16g0741091">
    <property type="protein sequence ID" value="CDS:HanXRQr2_Chr16g0741091.1"/>
    <property type="gene ID" value="HanXRQr2_Chr16g0741091"/>
</dbReference>
<dbReference type="PANTHER" id="PTHR31170">
    <property type="entry name" value="BNAC04G53230D PROTEIN"/>
    <property type="match status" value="1"/>
</dbReference>
<name>A0A251SI42_HELAN</name>
<dbReference type="Pfam" id="PF03140">
    <property type="entry name" value="DUF247"/>
    <property type="match status" value="1"/>
</dbReference>
<dbReference type="PANTHER" id="PTHR31170:SF25">
    <property type="entry name" value="BNAA09G04570D PROTEIN"/>
    <property type="match status" value="1"/>
</dbReference>
<dbReference type="InterPro" id="IPR004158">
    <property type="entry name" value="DUF247_pln"/>
</dbReference>
<gene>
    <name evidence="3" type="ORF">HannXRQ_Chr14g0446321</name>
    <name evidence="2" type="ORF">HanXRQr2_Chr16g0741091</name>
</gene>
<proteinExistence type="predicted"/>
<evidence type="ECO:0000256" key="1">
    <source>
        <dbReference type="SAM" id="Phobius"/>
    </source>
</evidence>
<keyword evidence="4" id="KW-1185">Reference proteome</keyword>